<dbReference type="EMBL" id="ML121530">
    <property type="protein sequence ID" value="RPB28105.1"/>
    <property type="molecule type" value="Genomic_DNA"/>
</dbReference>
<evidence type="ECO:0000313" key="2">
    <source>
        <dbReference type="Proteomes" id="UP000267821"/>
    </source>
</evidence>
<gene>
    <name evidence="1" type="ORF">L211DRAFT_485927</name>
</gene>
<dbReference type="AlphaFoldDB" id="A0A3N4MHC5"/>
<evidence type="ECO:0000313" key="1">
    <source>
        <dbReference type="EMBL" id="RPB28105.1"/>
    </source>
</evidence>
<organism evidence="1 2">
    <name type="scientific">Terfezia boudieri ATCC MYA-4762</name>
    <dbReference type="NCBI Taxonomy" id="1051890"/>
    <lineage>
        <taxon>Eukaryota</taxon>
        <taxon>Fungi</taxon>
        <taxon>Dikarya</taxon>
        <taxon>Ascomycota</taxon>
        <taxon>Pezizomycotina</taxon>
        <taxon>Pezizomycetes</taxon>
        <taxon>Pezizales</taxon>
        <taxon>Pezizaceae</taxon>
        <taxon>Terfezia</taxon>
    </lineage>
</organism>
<keyword evidence="2" id="KW-1185">Reference proteome</keyword>
<sequence length="79" mass="9240">MRQFLLAMEDMRDNNCEGKVYGSVLREGRPGKCSKTMVQKTNSIVVVFDSMDWEKEIWMKEGAMLVYYMNMVFDGGRRT</sequence>
<protein>
    <submittedName>
        <fullName evidence="1">Uncharacterized protein</fullName>
    </submittedName>
</protein>
<accession>A0A3N4MHC5</accession>
<dbReference type="OrthoDB" id="5355583at2759"/>
<dbReference type="Proteomes" id="UP000267821">
    <property type="component" value="Unassembled WGS sequence"/>
</dbReference>
<proteinExistence type="predicted"/>
<name>A0A3N4MHC5_9PEZI</name>
<reference evidence="1 2" key="1">
    <citation type="journal article" date="2018" name="Nat. Ecol. Evol.">
        <title>Pezizomycetes genomes reveal the molecular basis of ectomycorrhizal truffle lifestyle.</title>
        <authorList>
            <person name="Murat C."/>
            <person name="Payen T."/>
            <person name="Noel B."/>
            <person name="Kuo A."/>
            <person name="Morin E."/>
            <person name="Chen J."/>
            <person name="Kohler A."/>
            <person name="Krizsan K."/>
            <person name="Balestrini R."/>
            <person name="Da Silva C."/>
            <person name="Montanini B."/>
            <person name="Hainaut M."/>
            <person name="Levati E."/>
            <person name="Barry K.W."/>
            <person name="Belfiori B."/>
            <person name="Cichocki N."/>
            <person name="Clum A."/>
            <person name="Dockter R.B."/>
            <person name="Fauchery L."/>
            <person name="Guy J."/>
            <person name="Iotti M."/>
            <person name="Le Tacon F."/>
            <person name="Lindquist E.A."/>
            <person name="Lipzen A."/>
            <person name="Malagnac F."/>
            <person name="Mello A."/>
            <person name="Molinier V."/>
            <person name="Miyauchi S."/>
            <person name="Poulain J."/>
            <person name="Riccioni C."/>
            <person name="Rubini A."/>
            <person name="Sitrit Y."/>
            <person name="Splivallo R."/>
            <person name="Traeger S."/>
            <person name="Wang M."/>
            <person name="Zifcakova L."/>
            <person name="Wipf D."/>
            <person name="Zambonelli A."/>
            <person name="Paolocci F."/>
            <person name="Nowrousian M."/>
            <person name="Ottonello S."/>
            <person name="Baldrian P."/>
            <person name="Spatafora J.W."/>
            <person name="Henrissat B."/>
            <person name="Nagy L.G."/>
            <person name="Aury J.M."/>
            <person name="Wincker P."/>
            <person name="Grigoriev I.V."/>
            <person name="Bonfante P."/>
            <person name="Martin F.M."/>
        </authorList>
    </citation>
    <scope>NUCLEOTIDE SEQUENCE [LARGE SCALE GENOMIC DNA]</scope>
    <source>
        <strain evidence="1 2">ATCC MYA-4762</strain>
    </source>
</reference>
<dbReference type="InParanoid" id="A0A3N4MHC5"/>